<reference evidence="1 2" key="1">
    <citation type="submission" date="2010-02" db="EMBL/GenBank/DDBJ databases">
        <authorList>
            <person name="Weinstock G."/>
            <person name="Sodergren E."/>
            <person name="Clifton S."/>
            <person name="Fulton L."/>
            <person name="Fulton B."/>
            <person name="Courtney L."/>
            <person name="Fronick C."/>
            <person name="Harrison M."/>
            <person name="Strong C."/>
            <person name="Farmer C."/>
            <person name="Delahaunty K."/>
            <person name="Markovic C."/>
            <person name="Hall O."/>
            <person name="Minx P."/>
            <person name="Tomlinson C."/>
            <person name="Mitreva M."/>
            <person name="Nelson J."/>
            <person name="Hou S."/>
            <person name="Wollam A."/>
            <person name="Pepin K.H."/>
            <person name="Johnson M."/>
            <person name="Bhonagiri V."/>
            <person name="Zhang X."/>
            <person name="Suruliraj S."/>
            <person name="Warren W."/>
            <person name="Chinwalla A."/>
            <person name="Mardis E.R."/>
            <person name="Wilson R.K."/>
        </authorList>
    </citation>
    <scope>NUCLEOTIDE SEQUENCE [LARGE SCALE GENOMIC DNA]</scope>
    <source>
        <strain evidence="1 2">ATCC 33693</strain>
    </source>
</reference>
<dbReference type="AlphaFoldDB" id="D4CXT6"/>
<accession>D4CXT6</accession>
<comment type="caution">
    <text evidence="1">The sequence shown here is derived from an EMBL/GenBank/DDBJ whole genome shotgun (WGS) entry which is preliminary data.</text>
</comment>
<organism evidence="1 2">
    <name type="scientific">Fusobacterium periodonticum ATCC 33693</name>
    <dbReference type="NCBI Taxonomy" id="546275"/>
    <lineage>
        <taxon>Bacteria</taxon>
        <taxon>Fusobacteriati</taxon>
        <taxon>Fusobacteriota</taxon>
        <taxon>Fusobacteriia</taxon>
        <taxon>Fusobacteriales</taxon>
        <taxon>Fusobacteriaceae</taxon>
        <taxon>Fusobacterium</taxon>
    </lineage>
</organism>
<dbReference type="EMBL" id="ACJY01000101">
    <property type="protein sequence ID" value="EFE85835.1"/>
    <property type="molecule type" value="Genomic_DNA"/>
</dbReference>
<name>D4CXT6_9FUSO</name>
<protein>
    <submittedName>
        <fullName evidence="1">Uncharacterized protein</fullName>
    </submittedName>
</protein>
<dbReference type="Proteomes" id="UP000003748">
    <property type="component" value="Unassembled WGS sequence"/>
</dbReference>
<proteinExistence type="predicted"/>
<evidence type="ECO:0000313" key="2">
    <source>
        <dbReference type="Proteomes" id="UP000003748"/>
    </source>
</evidence>
<dbReference type="RefSeq" id="WP_005975062.1">
    <property type="nucleotide sequence ID" value="NZ_GG665898.1"/>
</dbReference>
<dbReference type="GeneID" id="78420845"/>
<evidence type="ECO:0000313" key="1">
    <source>
        <dbReference type="EMBL" id="EFE85835.1"/>
    </source>
</evidence>
<sequence>MKLISITKKEFNLFINILKGEKPEEAFNLQGVSPIDKLTIYNQLVKISK</sequence>
<dbReference type="STRING" id="546275.FUSPEROL_02193"/>
<dbReference type="HOGENOM" id="CLU_3136030_0_0_0"/>
<gene>
    <name evidence="1" type="ORF">FUSPEROL_02193</name>
</gene>